<comment type="caution">
    <text evidence="3">The sequence shown here is derived from an EMBL/GenBank/DDBJ whole genome shotgun (WGS) entry which is preliminary data.</text>
</comment>
<dbReference type="Gene3D" id="3.80.10.10">
    <property type="entry name" value="Ribonuclease Inhibitor"/>
    <property type="match status" value="3"/>
</dbReference>
<dbReference type="SMART" id="SM00367">
    <property type="entry name" value="LRR_CC"/>
    <property type="match status" value="5"/>
</dbReference>
<feature type="compositionally biased region" description="Low complexity" evidence="1">
    <location>
        <begin position="64"/>
        <end position="78"/>
    </location>
</feature>
<dbReference type="SUPFAM" id="SSF52047">
    <property type="entry name" value="RNI-like"/>
    <property type="match status" value="1"/>
</dbReference>
<sequence length="566" mass="61737">SAVRGPNSALSEFLRERGINAAHIRARAREAANAAFEAQIAAEGDALLQPQQQDQDENEDEDFAAPAAPAASTRNTRSSNRKRKAPLRGRKRKKDEDSDGEDVKRLSRAKIPNPGQIGFCAECHSRFTVTAYSKANTAGDGLLCSKCGSKYAKEEKSTANKRTTNKRVKREDLRKALDNEENGCKSLREYTTRMIACNIDLVDGFGDMQRVDMDAICQIVCRNRTLDNNTLKLFFEPEGEKLVLYDCAKIDASELKTIADGVPTLKHLDLNHAGKMTDAVLNHFAVNLPRLEAFHLRGAFPISRQAYIDFCTQVGHRLKHLTISSTSRTSPEVIAAIAKYCPNLKTLDISNLPRLNNAYLEELKPLKKLTSLNISTLNSDGEVSDAAIVDLLNAIGSGLTELNISGHLALGDNTLSAIHACCASLRILNISGCEGFGDGDIRNLFNNWGKNKGLEELYMARITSLGDGGLKAAIQHSGATLEVLDLNSCNAVTKKGIMDAISVCKAGLRGLDLAFLRDVDDEVVETVWQKGVKGLQLRVWGCTKVTCACDVPDGYRLVGRESDISA</sequence>
<dbReference type="InterPro" id="IPR056451">
    <property type="entry name" value="Znf_Tbcl_Rhp7"/>
</dbReference>
<evidence type="ECO:0000259" key="2">
    <source>
        <dbReference type="Pfam" id="PF23550"/>
    </source>
</evidence>
<accession>A0A5J5EB99</accession>
<evidence type="ECO:0000313" key="3">
    <source>
        <dbReference type="EMBL" id="KAA8892735.1"/>
    </source>
</evidence>
<dbReference type="OrthoDB" id="1924287at2759"/>
<dbReference type="GO" id="GO:0031146">
    <property type="term" value="P:SCF-dependent proteasomal ubiquitin-dependent protein catabolic process"/>
    <property type="evidence" value="ECO:0007669"/>
    <property type="project" value="TreeGrafter"/>
</dbReference>
<feature type="region of interest" description="Disordered" evidence="1">
    <location>
        <begin position="43"/>
        <end position="108"/>
    </location>
</feature>
<feature type="compositionally biased region" description="Acidic residues" evidence="1">
    <location>
        <begin position="54"/>
        <end position="63"/>
    </location>
</feature>
<feature type="compositionally biased region" description="Basic residues" evidence="1">
    <location>
        <begin position="79"/>
        <end position="93"/>
    </location>
</feature>
<name>A0A5J5EB99_9PEZI</name>
<dbReference type="InterPro" id="IPR032675">
    <property type="entry name" value="LRR_dom_sf"/>
</dbReference>
<proteinExistence type="predicted"/>
<dbReference type="Proteomes" id="UP000326924">
    <property type="component" value="Unassembled WGS sequence"/>
</dbReference>
<dbReference type="PANTHER" id="PTHR13318:SF95">
    <property type="entry name" value="F-BOX PROTEIN YLR352W"/>
    <property type="match status" value="1"/>
</dbReference>
<gene>
    <name evidence="3" type="ORF">FN846DRAFT_788890</name>
</gene>
<dbReference type="InParanoid" id="A0A5J5EB99"/>
<dbReference type="GO" id="GO:0019005">
    <property type="term" value="C:SCF ubiquitin ligase complex"/>
    <property type="evidence" value="ECO:0007669"/>
    <property type="project" value="TreeGrafter"/>
</dbReference>
<feature type="domain" description="DNA repair protein rhp7 treble clef" evidence="2">
    <location>
        <begin position="114"/>
        <end position="152"/>
    </location>
</feature>
<dbReference type="Pfam" id="PF23550">
    <property type="entry name" value="zf_Tbcl_Rhp7"/>
    <property type="match status" value="1"/>
</dbReference>
<keyword evidence="4" id="KW-1185">Reference proteome</keyword>
<dbReference type="InterPro" id="IPR006553">
    <property type="entry name" value="Leu-rich_rpt_Cys-con_subtyp"/>
</dbReference>
<evidence type="ECO:0000256" key="1">
    <source>
        <dbReference type="SAM" id="MobiDB-lite"/>
    </source>
</evidence>
<dbReference type="AlphaFoldDB" id="A0A5J5EB99"/>
<dbReference type="PANTHER" id="PTHR13318">
    <property type="entry name" value="PARTNER OF PAIRED, ISOFORM B-RELATED"/>
    <property type="match status" value="1"/>
</dbReference>
<dbReference type="FunCoup" id="A0A5J5EB99">
    <property type="interactions" value="36"/>
</dbReference>
<evidence type="ECO:0000313" key="4">
    <source>
        <dbReference type="Proteomes" id="UP000326924"/>
    </source>
</evidence>
<dbReference type="EMBL" id="VXIS01000611">
    <property type="protein sequence ID" value="KAA8892735.1"/>
    <property type="molecule type" value="Genomic_DNA"/>
</dbReference>
<organism evidence="3 4">
    <name type="scientific">Sphaerosporella brunnea</name>
    <dbReference type="NCBI Taxonomy" id="1250544"/>
    <lineage>
        <taxon>Eukaryota</taxon>
        <taxon>Fungi</taxon>
        <taxon>Dikarya</taxon>
        <taxon>Ascomycota</taxon>
        <taxon>Pezizomycotina</taxon>
        <taxon>Pezizomycetes</taxon>
        <taxon>Pezizales</taxon>
        <taxon>Pyronemataceae</taxon>
        <taxon>Sphaerosporella</taxon>
    </lineage>
</organism>
<feature type="non-terminal residue" evidence="3">
    <location>
        <position position="1"/>
    </location>
</feature>
<reference evidence="3 4" key="1">
    <citation type="submission" date="2019-09" db="EMBL/GenBank/DDBJ databases">
        <title>Draft genome of the ectomycorrhizal ascomycete Sphaerosporella brunnea.</title>
        <authorList>
            <consortium name="DOE Joint Genome Institute"/>
            <person name="Benucci G.M."/>
            <person name="Marozzi G."/>
            <person name="Antonielli L."/>
            <person name="Sanchez S."/>
            <person name="Marco P."/>
            <person name="Wang X."/>
            <person name="Falini L.B."/>
            <person name="Barry K."/>
            <person name="Haridas S."/>
            <person name="Lipzen A."/>
            <person name="Labutti K."/>
            <person name="Grigoriev I.V."/>
            <person name="Murat C."/>
            <person name="Martin F."/>
            <person name="Albertini E."/>
            <person name="Donnini D."/>
            <person name="Bonito G."/>
        </authorList>
    </citation>
    <scope>NUCLEOTIDE SEQUENCE [LARGE SCALE GENOMIC DNA]</scope>
    <source>
        <strain evidence="3 4">Sb_GMNB300</strain>
    </source>
</reference>
<protein>
    <recommendedName>
        <fullName evidence="2">DNA repair protein rhp7 treble clef domain-containing protein</fullName>
    </recommendedName>
</protein>